<feature type="domain" description="Aldehyde dehydrogenase" evidence="9">
    <location>
        <begin position="22"/>
        <end position="426"/>
    </location>
</feature>
<evidence type="ECO:0000313" key="10">
    <source>
        <dbReference type="EMBL" id="RDU74180.1"/>
    </source>
</evidence>
<proteinExistence type="inferred from homology"/>
<dbReference type="Pfam" id="PF00171">
    <property type="entry name" value="Aldedh"/>
    <property type="match status" value="1"/>
</dbReference>
<dbReference type="GO" id="GO:0004029">
    <property type="term" value="F:aldehyde dehydrogenase (NAD+) activity"/>
    <property type="evidence" value="ECO:0007669"/>
    <property type="project" value="TreeGrafter"/>
</dbReference>
<sequence length="456" mass="51960">MKYTGNLRAFFKTQKTKDLFFKKQQLLNLKAELQKNEEKILEALQMDLGKHYYEGYISELMLVYQEINHALRHLKDFHGRKKVSTPLTIFGSKSYIYYEPYGVVLVISPWNYPISLSLNPLIGAIATGNCVILKPSEYAPVTAQILQKIIKNSLHPDFVKTVCGDYKIAQELLQEKFDYIFFTGSTQVGKIIMQEAAKHLTPTTLELGGKNPCIIHKDAKIAPAAKKVTWAKFINAGQTCIAPDFLLLHSCVKDEFIEAIKQNLKIFFGENPIESKNFGKIINLNHFNRLQKLIQENIIIGGTSNQEKLKIEPTVILLDSENYNQAPIMQEEIFGPLLPIIIYQTNEELQDILDNFQKSLALYIFTEDRAFSEKILQSQSFGGGCVNDCIAQIANPNLPFGGIGESGMGRYHGKYTLETFLHQKSIIKASNFLDTPLRYPPHKNNLKFLRWLNKFL</sequence>
<dbReference type="GO" id="GO:0006081">
    <property type="term" value="P:aldehyde metabolic process"/>
    <property type="evidence" value="ECO:0007669"/>
    <property type="project" value="InterPro"/>
</dbReference>
<comment type="similarity">
    <text evidence="1 4 7">Belongs to the aldehyde dehydrogenase family.</text>
</comment>
<evidence type="ECO:0000256" key="1">
    <source>
        <dbReference type="ARBA" id="ARBA00009986"/>
    </source>
</evidence>
<dbReference type="GO" id="GO:0005737">
    <property type="term" value="C:cytoplasm"/>
    <property type="evidence" value="ECO:0007669"/>
    <property type="project" value="TreeGrafter"/>
</dbReference>
<evidence type="ECO:0000256" key="2">
    <source>
        <dbReference type="ARBA" id="ARBA00023002"/>
    </source>
</evidence>
<evidence type="ECO:0000256" key="5">
    <source>
        <dbReference type="PIRSR" id="PIRSR036492-1"/>
    </source>
</evidence>
<evidence type="ECO:0000256" key="8">
    <source>
        <dbReference type="SAM" id="Coils"/>
    </source>
</evidence>
<dbReference type="InterPro" id="IPR016161">
    <property type="entry name" value="Ald_DH/histidinol_DH"/>
</dbReference>
<keyword evidence="11" id="KW-1185">Reference proteome</keyword>
<dbReference type="Proteomes" id="UP000256695">
    <property type="component" value="Unassembled WGS sequence"/>
</dbReference>
<accession>A0A3D8JA53</accession>
<dbReference type="RefSeq" id="WP_115578688.1">
    <property type="nucleotide sequence ID" value="NZ_NXLX01000004.1"/>
</dbReference>
<dbReference type="InterPro" id="IPR015590">
    <property type="entry name" value="Aldehyde_DH_dom"/>
</dbReference>
<dbReference type="PROSITE" id="PS00070">
    <property type="entry name" value="ALDEHYDE_DEHYDR_CYS"/>
    <property type="match status" value="1"/>
</dbReference>
<dbReference type="PANTHER" id="PTHR43570:SF16">
    <property type="entry name" value="ALDEHYDE DEHYDROGENASE TYPE III, ISOFORM Q"/>
    <property type="match status" value="1"/>
</dbReference>
<feature type="coiled-coil region" evidence="8">
    <location>
        <begin position="19"/>
        <end position="46"/>
    </location>
</feature>
<comment type="caution">
    <text evidence="10">The sequence shown here is derived from an EMBL/GenBank/DDBJ whole genome shotgun (WGS) entry which is preliminary data.</text>
</comment>
<dbReference type="InterPro" id="IPR012394">
    <property type="entry name" value="Aldehyde_DH_NAD(P)"/>
</dbReference>
<dbReference type="SUPFAM" id="SSF53720">
    <property type="entry name" value="ALDH-like"/>
    <property type="match status" value="1"/>
</dbReference>
<dbReference type="PROSITE" id="PS00687">
    <property type="entry name" value="ALDEHYDE_DEHYDR_GLU"/>
    <property type="match status" value="1"/>
</dbReference>
<dbReference type="InterPro" id="IPR016160">
    <property type="entry name" value="Ald_DH_CS_CYS"/>
</dbReference>
<dbReference type="InterPro" id="IPR029510">
    <property type="entry name" value="Ald_DH_CS_GLU"/>
</dbReference>
<dbReference type="EMBL" id="NXLX01000004">
    <property type="protein sequence ID" value="RDU74180.1"/>
    <property type="molecule type" value="Genomic_DNA"/>
</dbReference>
<dbReference type="FunFam" id="3.40.309.10:FF:000003">
    <property type="entry name" value="Aldehyde dehydrogenase"/>
    <property type="match status" value="1"/>
</dbReference>
<dbReference type="Gene3D" id="3.40.605.10">
    <property type="entry name" value="Aldehyde Dehydrogenase, Chain A, domain 1"/>
    <property type="match status" value="1"/>
</dbReference>
<evidence type="ECO:0000259" key="9">
    <source>
        <dbReference type="Pfam" id="PF00171"/>
    </source>
</evidence>
<dbReference type="FunFam" id="3.40.605.10:FF:000004">
    <property type="entry name" value="Aldehyde dehydrogenase"/>
    <property type="match status" value="1"/>
</dbReference>
<keyword evidence="8" id="KW-0175">Coiled coil</keyword>
<feature type="active site" evidence="5">
    <location>
        <position position="240"/>
    </location>
</feature>
<dbReference type="OrthoDB" id="9762913at2"/>
<dbReference type="PANTHER" id="PTHR43570">
    <property type="entry name" value="ALDEHYDE DEHYDROGENASE"/>
    <property type="match status" value="1"/>
</dbReference>
<evidence type="ECO:0000256" key="6">
    <source>
        <dbReference type="PROSITE-ProRule" id="PRU10007"/>
    </source>
</evidence>
<reference evidence="10 11" key="1">
    <citation type="submission" date="2018-04" db="EMBL/GenBank/DDBJ databases">
        <title>Novel Campyloabacter and Helicobacter Species and Strains.</title>
        <authorList>
            <person name="Mannion A.J."/>
            <person name="Shen Z."/>
            <person name="Fox J.G."/>
        </authorList>
    </citation>
    <scope>NUCLEOTIDE SEQUENCE [LARGE SCALE GENOMIC DNA]</scope>
    <source>
        <strain evidence="10 11">MIT 04-9362</strain>
    </source>
</reference>
<gene>
    <name evidence="10" type="ORF">CQA57_02625</name>
</gene>
<name>A0A3D8JA53_9HELI</name>
<evidence type="ECO:0000256" key="7">
    <source>
        <dbReference type="RuleBase" id="RU003345"/>
    </source>
</evidence>
<dbReference type="InterPro" id="IPR016162">
    <property type="entry name" value="Ald_DH_N"/>
</dbReference>
<feature type="active site" evidence="5 6">
    <location>
        <position position="206"/>
    </location>
</feature>
<keyword evidence="3" id="KW-0520">NAD</keyword>
<evidence type="ECO:0000256" key="4">
    <source>
        <dbReference type="PIRNR" id="PIRNR036492"/>
    </source>
</evidence>
<dbReference type="InterPro" id="IPR016163">
    <property type="entry name" value="Ald_DH_C"/>
</dbReference>
<protein>
    <recommendedName>
        <fullName evidence="4">Aldehyde dehydrogenase</fullName>
    </recommendedName>
</protein>
<evidence type="ECO:0000313" key="11">
    <source>
        <dbReference type="Proteomes" id="UP000256695"/>
    </source>
</evidence>
<keyword evidence="2 4" id="KW-0560">Oxidoreductase</keyword>
<organism evidence="10 11">
    <name type="scientific">Helicobacter anseris</name>
    <dbReference type="NCBI Taxonomy" id="375926"/>
    <lineage>
        <taxon>Bacteria</taxon>
        <taxon>Pseudomonadati</taxon>
        <taxon>Campylobacterota</taxon>
        <taxon>Epsilonproteobacteria</taxon>
        <taxon>Campylobacterales</taxon>
        <taxon>Helicobacteraceae</taxon>
        <taxon>Helicobacter</taxon>
    </lineage>
</organism>
<dbReference type="AlphaFoldDB" id="A0A3D8JA53"/>
<dbReference type="PIRSF" id="PIRSF036492">
    <property type="entry name" value="ALDH"/>
    <property type="match status" value="1"/>
</dbReference>
<dbReference type="Gene3D" id="3.40.309.10">
    <property type="entry name" value="Aldehyde Dehydrogenase, Chain A, domain 2"/>
    <property type="match status" value="1"/>
</dbReference>
<evidence type="ECO:0000256" key="3">
    <source>
        <dbReference type="ARBA" id="ARBA00023027"/>
    </source>
</evidence>